<dbReference type="Pfam" id="PF07883">
    <property type="entry name" value="Cupin_2"/>
    <property type="match status" value="1"/>
</dbReference>
<protein>
    <submittedName>
        <fullName evidence="2">Cupin domain-containing protein</fullName>
    </submittedName>
</protein>
<dbReference type="AlphaFoldDB" id="A0A9J7BLB0"/>
<dbReference type="InterPro" id="IPR011051">
    <property type="entry name" value="RmlC_Cupin_sf"/>
</dbReference>
<keyword evidence="3" id="KW-1185">Reference proteome</keyword>
<dbReference type="Gene3D" id="2.60.120.10">
    <property type="entry name" value="Jelly Rolls"/>
    <property type="match status" value="1"/>
</dbReference>
<proteinExistence type="predicted"/>
<dbReference type="EMBL" id="CP093313">
    <property type="protein sequence ID" value="UWZ81678.1"/>
    <property type="molecule type" value="Genomic_DNA"/>
</dbReference>
<gene>
    <name evidence="2" type="ORF">MOP44_13905</name>
</gene>
<organism evidence="2 3">
    <name type="scientific">Occallatibacter riparius</name>
    <dbReference type="NCBI Taxonomy" id="1002689"/>
    <lineage>
        <taxon>Bacteria</taxon>
        <taxon>Pseudomonadati</taxon>
        <taxon>Acidobacteriota</taxon>
        <taxon>Terriglobia</taxon>
        <taxon>Terriglobales</taxon>
        <taxon>Acidobacteriaceae</taxon>
        <taxon>Occallatibacter</taxon>
    </lineage>
</organism>
<feature type="domain" description="Cupin type-2" evidence="1">
    <location>
        <begin position="20"/>
        <end position="79"/>
    </location>
</feature>
<dbReference type="SUPFAM" id="SSF51182">
    <property type="entry name" value="RmlC-like cupins"/>
    <property type="match status" value="1"/>
</dbReference>
<accession>A0A9J7BLB0</accession>
<dbReference type="CDD" id="cd02209">
    <property type="entry name" value="cupin_XRE_C"/>
    <property type="match status" value="1"/>
</dbReference>
<name>A0A9J7BLB0_9BACT</name>
<evidence type="ECO:0000313" key="2">
    <source>
        <dbReference type="EMBL" id="UWZ81678.1"/>
    </source>
</evidence>
<dbReference type="Proteomes" id="UP001059380">
    <property type="component" value="Chromosome"/>
</dbReference>
<evidence type="ECO:0000313" key="3">
    <source>
        <dbReference type="Proteomes" id="UP001059380"/>
    </source>
</evidence>
<reference evidence="2" key="1">
    <citation type="submission" date="2021-04" db="EMBL/GenBank/DDBJ databases">
        <title>Phylogenetic analysis of Acidobacteriaceae.</title>
        <authorList>
            <person name="Qiu L."/>
            <person name="Zhang Q."/>
        </authorList>
    </citation>
    <scope>NUCLEOTIDE SEQUENCE</scope>
    <source>
        <strain evidence="2">DSM 25168</strain>
    </source>
</reference>
<dbReference type="InterPro" id="IPR014710">
    <property type="entry name" value="RmlC-like_jellyroll"/>
</dbReference>
<sequence length="85" mass="9534">MNERKLSGYLAHFHAVSAEQVVAHYHQGVELLYLIQGKLEMMIGVETFTLQAGDSIYFDSMQKHTYRSLIKGACKAIVITTGTSR</sequence>
<dbReference type="RefSeq" id="WP_260790520.1">
    <property type="nucleotide sequence ID" value="NZ_CP093313.1"/>
</dbReference>
<dbReference type="InterPro" id="IPR013096">
    <property type="entry name" value="Cupin_2"/>
</dbReference>
<evidence type="ECO:0000259" key="1">
    <source>
        <dbReference type="Pfam" id="PF07883"/>
    </source>
</evidence>
<dbReference type="KEGG" id="orp:MOP44_13905"/>